<sequence>MKVIYYLLILVFIGCGSKEEKEERSTFSQVEIETILEDSVSVRAIEVMGNNLAFASNRGWFGFYNDATGEFKVNLQEQDTLVPEFRAVASTENDFFMLSVGNPALLYKTGDTGQMELVYREDNEKVFYDAMTFWNDNEGIAMGDPTDSCLSIIITRDGGKTWNKLNCDILPEVVEGEAAFAASNSNIAVLGNNAWILSGGMSSRIFFTADKGNTWEVFETPLKQGTSTTGGYSLDFYNNNKGIIVGGDYTQPDDNTGNIAVTEDGGKTWKLVSEGKGPGYLSSVRYVPGRGGNEIVGAGPNGISYSLDGGENWETLTTRGFHTIRFVTDSTAYAGGNNRIAKLKFK</sequence>
<keyword evidence="4" id="KW-1185">Reference proteome</keyword>
<dbReference type="Proteomes" id="UP000321954">
    <property type="component" value="Chromosome"/>
</dbReference>
<reference evidence="3 4" key="1">
    <citation type="submission" date="2019-08" db="EMBL/GenBank/DDBJ databases">
        <title>Antarcticibacterium arcticum sp. nov., a bacterium isolated from marine sediment of the Canadian Beaufort Sea.</title>
        <authorList>
            <person name="Lee Y.M."/>
            <person name="Baek K."/>
            <person name="Lee D.-H."/>
            <person name="Shin S.C."/>
            <person name="Jin Y.K."/>
            <person name="Park Y."/>
        </authorList>
    </citation>
    <scope>NUCLEOTIDE SEQUENCE [LARGE SCALE GENOMIC DNA]</scope>
    <source>
        <strain evidence="3 4">PAMC 28998</strain>
    </source>
</reference>
<dbReference type="PROSITE" id="PS51257">
    <property type="entry name" value="PROKAR_LIPOPROTEIN"/>
    <property type="match status" value="1"/>
</dbReference>
<evidence type="ECO:0000313" key="4">
    <source>
        <dbReference type="Proteomes" id="UP000321954"/>
    </source>
</evidence>
<feature type="domain" description="Sortilin N-terminal" evidence="2">
    <location>
        <begin position="152"/>
        <end position="274"/>
    </location>
</feature>
<dbReference type="KEGG" id="anp:FK178_05835"/>
<protein>
    <submittedName>
        <fullName evidence="3">Oxidoreductase</fullName>
    </submittedName>
</protein>
<dbReference type="PANTHER" id="PTHR47199:SF2">
    <property type="entry name" value="PHOTOSYSTEM II STABILITY_ASSEMBLY FACTOR HCF136, CHLOROPLASTIC"/>
    <property type="match status" value="1"/>
</dbReference>
<dbReference type="InterPro" id="IPR015943">
    <property type="entry name" value="WD40/YVTN_repeat-like_dom_sf"/>
</dbReference>
<proteinExistence type="predicted"/>
<evidence type="ECO:0000313" key="3">
    <source>
        <dbReference type="EMBL" id="QED37261.1"/>
    </source>
</evidence>
<dbReference type="RefSeq" id="WP_146832036.1">
    <property type="nucleotide sequence ID" value="NZ_CP042476.1"/>
</dbReference>
<dbReference type="Gene3D" id="2.130.10.10">
    <property type="entry name" value="YVTN repeat-like/Quinoprotein amine dehydrogenase"/>
    <property type="match status" value="1"/>
</dbReference>
<organism evidence="3 4">
    <name type="scientific">Antarcticibacterium arcticum</name>
    <dbReference type="NCBI Taxonomy" id="2585771"/>
    <lineage>
        <taxon>Bacteria</taxon>
        <taxon>Pseudomonadati</taxon>
        <taxon>Bacteroidota</taxon>
        <taxon>Flavobacteriia</taxon>
        <taxon>Flavobacteriales</taxon>
        <taxon>Flavobacteriaceae</taxon>
        <taxon>Antarcticibacterium</taxon>
    </lineage>
</organism>
<dbReference type="OrthoDB" id="9813892at2"/>
<dbReference type="AlphaFoldDB" id="A0A5B8YI20"/>
<dbReference type="InterPro" id="IPR031778">
    <property type="entry name" value="Sortilin_N"/>
</dbReference>
<evidence type="ECO:0000256" key="1">
    <source>
        <dbReference type="ARBA" id="ARBA00022737"/>
    </source>
</evidence>
<evidence type="ECO:0000259" key="2">
    <source>
        <dbReference type="Pfam" id="PF15902"/>
    </source>
</evidence>
<dbReference type="SUPFAM" id="SSF110296">
    <property type="entry name" value="Oligoxyloglucan reducing end-specific cellobiohydrolase"/>
    <property type="match status" value="1"/>
</dbReference>
<accession>A0A5B8YI20</accession>
<gene>
    <name evidence="3" type="ORF">FK178_05835</name>
</gene>
<dbReference type="Pfam" id="PF15902">
    <property type="entry name" value="Sortilin-Vps10"/>
    <property type="match status" value="1"/>
</dbReference>
<dbReference type="PANTHER" id="PTHR47199">
    <property type="entry name" value="PHOTOSYSTEM II STABILITY/ASSEMBLY FACTOR HCF136, CHLOROPLASTIC"/>
    <property type="match status" value="1"/>
</dbReference>
<keyword evidence="1" id="KW-0677">Repeat</keyword>
<dbReference type="EMBL" id="CP042476">
    <property type="protein sequence ID" value="QED37261.1"/>
    <property type="molecule type" value="Genomic_DNA"/>
</dbReference>
<dbReference type="CDD" id="cd15482">
    <property type="entry name" value="Sialidase_non-viral"/>
    <property type="match status" value="1"/>
</dbReference>
<name>A0A5B8YI20_9FLAO</name>